<keyword evidence="2" id="KW-0975">Bacterial flagellum</keyword>
<dbReference type="Pfam" id="PF06429">
    <property type="entry name" value="Flg_bbr_C"/>
    <property type="match status" value="1"/>
</dbReference>
<dbReference type="PROSITE" id="PS00588">
    <property type="entry name" value="FLAGELLA_BB_ROD"/>
    <property type="match status" value="1"/>
</dbReference>
<evidence type="ECO:0000256" key="2">
    <source>
        <dbReference type="RuleBase" id="RU362116"/>
    </source>
</evidence>
<reference evidence="6 7" key="1">
    <citation type="submission" date="2010-02" db="EMBL/GenBank/DDBJ databases">
        <authorList>
            <person name="Weinstock G."/>
            <person name="Sodergren E."/>
            <person name="Clifton S."/>
            <person name="Fulton L."/>
            <person name="Fulton B."/>
            <person name="Courtney L."/>
            <person name="Fronick C."/>
            <person name="Harrison M."/>
            <person name="Strong C."/>
            <person name="Farmer C."/>
            <person name="Delahaunty K."/>
            <person name="Markovic C."/>
            <person name="Hall O."/>
            <person name="Minx P."/>
            <person name="Tomlinson C."/>
            <person name="Mitreva M."/>
            <person name="Nelson J."/>
            <person name="Hou S."/>
            <person name="Wollam A."/>
            <person name="Pepin K.H."/>
            <person name="Johnson M."/>
            <person name="Bhonagiri V."/>
            <person name="Zhang X."/>
            <person name="Suruliraj S."/>
            <person name="Warren W."/>
            <person name="Chinwalla A."/>
            <person name="Mardis E.R."/>
            <person name="Wilson R.K."/>
        </authorList>
    </citation>
    <scope>NUCLEOTIDE SEQUENCE [LARGE SCALE GENOMIC DNA]</scope>
    <source>
        <strain evidence="6 7">DSM 2876</strain>
    </source>
</reference>
<dbReference type="InterPro" id="IPR001444">
    <property type="entry name" value="Flag_bb_rod_N"/>
</dbReference>
<dbReference type="InterPro" id="IPR037925">
    <property type="entry name" value="FlgE/F/G-like"/>
</dbReference>
<dbReference type="PANTHER" id="PTHR30435:SF19">
    <property type="entry name" value="FLAGELLAR BASAL-BODY ROD PROTEIN FLGG"/>
    <property type="match status" value="1"/>
</dbReference>
<dbReference type="AlphaFoldDB" id="D4RXB4"/>
<name>D4RXB4_9FIRM</name>
<keyword evidence="7" id="KW-1185">Reference proteome</keyword>
<dbReference type="GO" id="GO:0071978">
    <property type="term" value="P:bacterial-type flagellum-dependent swarming motility"/>
    <property type="evidence" value="ECO:0007669"/>
    <property type="project" value="TreeGrafter"/>
</dbReference>
<comment type="similarity">
    <text evidence="1 2">Belongs to the flagella basal body rod proteins family.</text>
</comment>
<evidence type="ECO:0000259" key="4">
    <source>
        <dbReference type="Pfam" id="PF06429"/>
    </source>
</evidence>
<dbReference type="SUPFAM" id="SSF117143">
    <property type="entry name" value="Flagellar hook protein flgE"/>
    <property type="match status" value="1"/>
</dbReference>
<sequence length="284" mass="30692">MMRALYTAASGMIAQQTNVDVISNNLANVNSTGYKASTAEFKSLLYQTLQSRSTSANGDDKPIPAQVGTGARTAAITTHFSQGSLIDSTSTFAFGLEGDGLFGLMNPDGEIVYTRNGDFTVGKTNDGGFMICSSDGYPVVDSDGNPIQFSGEYDVSNLVITSDGSFYYRVIEEKPDENGNMHKTERLDDLETRMGVFQFTNPSGLDSIGSSLYKETEASGIAMEEGTYTELKRTKVCQGRLEASNVQVADEMVNLIVAQRAYEMNSKAIQAADDMLGQANQLKR</sequence>
<dbReference type="GO" id="GO:0009425">
    <property type="term" value="C:bacterial-type flagellum basal body"/>
    <property type="evidence" value="ECO:0007669"/>
    <property type="project" value="UniProtKB-SubCell"/>
</dbReference>
<dbReference type="STRING" id="45851.BHV86_02570"/>
<comment type="subcellular location">
    <subcellularLocation>
        <location evidence="2">Bacterial flagellum basal body</location>
    </subcellularLocation>
</comment>
<dbReference type="InterPro" id="IPR020013">
    <property type="entry name" value="Flagellar_FlgE/F/G"/>
</dbReference>
<dbReference type="Pfam" id="PF22692">
    <property type="entry name" value="LlgE_F_G_D1"/>
    <property type="match status" value="1"/>
</dbReference>
<dbReference type="InterPro" id="IPR053967">
    <property type="entry name" value="LlgE_F_G-like_D1"/>
</dbReference>
<evidence type="ECO:0000256" key="1">
    <source>
        <dbReference type="ARBA" id="ARBA00009677"/>
    </source>
</evidence>
<dbReference type="Proteomes" id="UP000006238">
    <property type="component" value="Unassembled WGS sequence"/>
</dbReference>
<dbReference type="InterPro" id="IPR019776">
    <property type="entry name" value="Flagellar_basal_body_rod_CS"/>
</dbReference>
<dbReference type="GeneID" id="98919268"/>
<organism evidence="6 7">
    <name type="scientific">Eshraghiella crossota DSM 2876</name>
    <dbReference type="NCBI Taxonomy" id="511680"/>
    <lineage>
        <taxon>Bacteria</taxon>
        <taxon>Bacillati</taxon>
        <taxon>Bacillota</taxon>
        <taxon>Clostridia</taxon>
        <taxon>Lachnospirales</taxon>
        <taxon>Lachnospiraceae</taxon>
        <taxon>Eshraghiella</taxon>
    </lineage>
</organism>
<evidence type="ECO:0000313" key="7">
    <source>
        <dbReference type="Proteomes" id="UP000006238"/>
    </source>
</evidence>
<evidence type="ECO:0000259" key="5">
    <source>
        <dbReference type="Pfam" id="PF22692"/>
    </source>
</evidence>
<evidence type="ECO:0000313" key="6">
    <source>
        <dbReference type="EMBL" id="EFF69276.1"/>
    </source>
</evidence>
<feature type="domain" description="Flagellar basal-body/hook protein C-terminal" evidence="4">
    <location>
        <begin position="238"/>
        <end position="282"/>
    </location>
</feature>
<proteinExistence type="inferred from homology"/>
<dbReference type="InterPro" id="IPR010930">
    <property type="entry name" value="Flg_bb/hook_C_dom"/>
</dbReference>
<dbReference type="RefSeq" id="WP_005601323.1">
    <property type="nucleotide sequence ID" value="NZ_GG663520.1"/>
</dbReference>
<dbReference type="HOGENOM" id="CLU_013687_0_1_9"/>
<dbReference type="NCBIfam" id="TIGR03506">
    <property type="entry name" value="FlgEFG_subfam"/>
    <property type="match status" value="1"/>
</dbReference>
<dbReference type="eggNOG" id="COG4786">
    <property type="taxonomic scope" value="Bacteria"/>
</dbReference>
<accession>D4RXB4</accession>
<dbReference type="EMBL" id="ABWN01000019">
    <property type="protein sequence ID" value="EFF69276.1"/>
    <property type="molecule type" value="Genomic_DNA"/>
</dbReference>
<feature type="domain" description="Flagellar hook protein FlgE/F/G-like D1" evidence="5">
    <location>
        <begin position="96"/>
        <end position="166"/>
    </location>
</feature>
<dbReference type="Pfam" id="PF00460">
    <property type="entry name" value="Flg_bb_rod"/>
    <property type="match status" value="1"/>
</dbReference>
<comment type="caution">
    <text evidence="6">The sequence shown here is derived from an EMBL/GenBank/DDBJ whole genome shotgun (WGS) entry which is preliminary data.</text>
</comment>
<keyword evidence="6" id="KW-0282">Flagellum</keyword>
<dbReference type="PANTHER" id="PTHR30435">
    <property type="entry name" value="FLAGELLAR PROTEIN"/>
    <property type="match status" value="1"/>
</dbReference>
<protein>
    <submittedName>
        <fullName evidence="6">Putative flagellar basal-body rod protein FlgG</fullName>
    </submittedName>
</protein>
<keyword evidence="6" id="KW-0966">Cell projection</keyword>
<gene>
    <name evidence="6" type="ORF">BUTYVIB_00465</name>
</gene>
<keyword evidence="6" id="KW-0969">Cilium</keyword>
<feature type="domain" description="Flagellar basal body rod protein N-terminal" evidence="3">
    <location>
        <begin position="5"/>
        <end position="35"/>
    </location>
</feature>
<evidence type="ECO:0000259" key="3">
    <source>
        <dbReference type="Pfam" id="PF00460"/>
    </source>
</evidence>